<evidence type="ECO:0000313" key="2">
    <source>
        <dbReference type="Proteomes" id="UP001162483"/>
    </source>
</evidence>
<dbReference type="EMBL" id="CATNWA010002658">
    <property type="protein sequence ID" value="CAI9543447.1"/>
    <property type="molecule type" value="Genomic_DNA"/>
</dbReference>
<accession>A0ABN9B798</accession>
<proteinExistence type="predicted"/>
<keyword evidence="2" id="KW-1185">Reference proteome</keyword>
<comment type="caution">
    <text evidence="1">The sequence shown here is derived from an EMBL/GenBank/DDBJ whole genome shotgun (WGS) entry which is preliminary data.</text>
</comment>
<evidence type="ECO:0000313" key="1">
    <source>
        <dbReference type="EMBL" id="CAI9543447.1"/>
    </source>
</evidence>
<organism evidence="1 2">
    <name type="scientific">Staurois parvus</name>
    <dbReference type="NCBI Taxonomy" id="386267"/>
    <lineage>
        <taxon>Eukaryota</taxon>
        <taxon>Metazoa</taxon>
        <taxon>Chordata</taxon>
        <taxon>Craniata</taxon>
        <taxon>Vertebrata</taxon>
        <taxon>Euteleostomi</taxon>
        <taxon>Amphibia</taxon>
        <taxon>Batrachia</taxon>
        <taxon>Anura</taxon>
        <taxon>Neobatrachia</taxon>
        <taxon>Ranoidea</taxon>
        <taxon>Ranidae</taxon>
        <taxon>Staurois</taxon>
    </lineage>
</organism>
<name>A0ABN9B798_9NEOB</name>
<gene>
    <name evidence="1" type="ORF">SPARVUS_LOCUS2281793</name>
</gene>
<reference evidence="1" key="1">
    <citation type="submission" date="2023-05" db="EMBL/GenBank/DDBJ databases">
        <authorList>
            <person name="Stuckert A."/>
        </authorList>
    </citation>
    <scope>NUCLEOTIDE SEQUENCE</scope>
</reference>
<dbReference type="Proteomes" id="UP001162483">
    <property type="component" value="Unassembled WGS sequence"/>
</dbReference>
<feature type="non-terminal residue" evidence="1">
    <location>
        <position position="1"/>
    </location>
</feature>
<sequence length="66" mass="7705">HHSWCWLSITGYQSVITRWHPEIAKYYRQERELYVNSTVLSPVSSCTLFCMAQHGRASAKHTHRAS</sequence>
<protein>
    <submittedName>
        <fullName evidence="1">Uncharacterized protein</fullName>
    </submittedName>
</protein>